<accession>A0A318KI51</accession>
<dbReference type="Pfam" id="PF08282">
    <property type="entry name" value="Hydrolase_3"/>
    <property type="match status" value="1"/>
</dbReference>
<evidence type="ECO:0008006" key="3">
    <source>
        <dbReference type="Google" id="ProtNLM"/>
    </source>
</evidence>
<dbReference type="EMBL" id="QJKH01000009">
    <property type="protein sequence ID" value="PXX77784.1"/>
    <property type="molecule type" value="Genomic_DNA"/>
</dbReference>
<dbReference type="Proteomes" id="UP000247612">
    <property type="component" value="Unassembled WGS sequence"/>
</dbReference>
<sequence>MENKIKVCFFDIDGTIYEHRLHDFPHSTQSALYRLKENGYRIVIATSRCRQEMQHTPSFFRSFPWDAVIYDGGAVMEIDHEVVMEKTIDASDMEKIIKVCNEKQLYMRYANYAVDYFNRPFPTELSDIYFQLYLMVPTVKPYDGEGVTNMLLYADDETMNQLKKTLNASNIVDHQALYEITAKGVNKATAIEEIIKRWGYSMHEVIAFGDGYNDVEMLKRSGIGVAMGNGCEEAKAAADYVADEIGKDGLYKACRHFGLIKEDLI</sequence>
<dbReference type="Gene3D" id="3.40.50.1000">
    <property type="entry name" value="HAD superfamily/HAD-like"/>
    <property type="match status" value="1"/>
</dbReference>
<dbReference type="InterPro" id="IPR023214">
    <property type="entry name" value="HAD_sf"/>
</dbReference>
<dbReference type="GO" id="GO:0005829">
    <property type="term" value="C:cytosol"/>
    <property type="evidence" value="ECO:0007669"/>
    <property type="project" value="TreeGrafter"/>
</dbReference>
<keyword evidence="2" id="KW-1185">Reference proteome</keyword>
<dbReference type="Gene3D" id="3.30.1240.10">
    <property type="match status" value="1"/>
</dbReference>
<dbReference type="InterPro" id="IPR000150">
    <property type="entry name" value="Cof"/>
</dbReference>
<name>A0A318KI51_9FIRM</name>
<reference evidence="1 2" key="1">
    <citation type="submission" date="2018-05" db="EMBL/GenBank/DDBJ databases">
        <title>Genomic Encyclopedia of Type Strains, Phase IV (KMG-IV): sequencing the most valuable type-strain genomes for metagenomic binning, comparative biology and taxonomic classification.</title>
        <authorList>
            <person name="Goeker M."/>
        </authorList>
    </citation>
    <scope>NUCLEOTIDE SEQUENCE [LARGE SCALE GENOMIC DNA]</scope>
    <source>
        <strain evidence="1 2">JC118</strain>
    </source>
</reference>
<dbReference type="OrthoDB" id="9810101at2"/>
<dbReference type="STRING" id="1034346.GCA_000313565_02696"/>
<protein>
    <recommendedName>
        <fullName evidence="3">Cof-type HAD-IIB family hydrolase</fullName>
    </recommendedName>
</protein>
<organism evidence="1 2">
    <name type="scientific">Dielma fastidiosa</name>
    <dbReference type="NCBI Taxonomy" id="1034346"/>
    <lineage>
        <taxon>Bacteria</taxon>
        <taxon>Bacillati</taxon>
        <taxon>Bacillota</taxon>
        <taxon>Erysipelotrichia</taxon>
        <taxon>Erysipelotrichales</taxon>
        <taxon>Erysipelotrichaceae</taxon>
        <taxon>Dielma</taxon>
    </lineage>
</organism>
<dbReference type="SFLD" id="SFLDS00003">
    <property type="entry name" value="Haloacid_Dehalogenase"/>
    <property type="match status" value="1"/>
</dbReference>
<proteinExistence type="predicted"/>
<evidence type="ECO:0000313" key="1">
    <source>
        <dbReference type="EMBL" id="PXX77784.1"/>
    </source>
</evidence>
<dbReference type="NCBIfam" id="TIGR00099">
    <property type="entry name" value="Cof-subfamily"/>
    <property type="match status" value="1"/>
</dbReference>
<dbReference type="SUPFAM" id="SSF56784">
    <property type="entry name" value="HAD-like"/>
    <property type="match status" value="1"/>
</dbReference>
<dbReference type="RefSeq" id="WP_022938980.1">
    <property type="nucleotide sequence ID" value="NZ_CABKRQ010000007.1"/>
</dbReference>
<evidence type="ECO:0000313" key="2">
    <source>
        <dbReference type="Proteomes" id="UP000247612"/>
    </source>
</evidence>
<dbReference type="AlphaFoldDB" id="A0A318KI51"/>
<dbReference type="PANTHER" id="PTHR10000:SF25">
    <property type="entry name" value="PHOSPHATASE YKRA-RELATED"/>
    <property type="match status" value="1"/>
</dbReference>
<dbReference type="NCBIfam" id="TIGR01484">
    <property type="entry name" value="HAD-SF-IIB"/>
    <property type="match status" value="1"/>
</dbReference>
<dbReference type="SFLD" id="SFLDG01140">
    <property type="entry name" value="C2.B:_Phosphomannomutase_and_P"/>
    <property type="match status" value="1"/>
</dbReference>
<dbReference type="GO" id="GO:0000287">
    <property type="term" value="F:magnesium ion binding"/>
    <property type="evidence" value="ECO:0007669"/>
    <property type="project" value="TreeGrafter"/>
</dbReference>
<dbReference type="PANTHER" id="PTHR10000">
    <property type="entry name" value="PHOSPHOSERINE PHOSPHATASE"/>
    <property type="match status" value="1"/>
</dbReference>
<gene>
    <name evidence="1" type="ORF">DES51_10935</name>
</gene>
<comment type="caution">
    <text evidence="1">The sequence shown here is derived from an EMBL/GenBank/DDBJ whole genome shotgun (WGS) entry which is preliminary data.</text>
</comment>
<dbReference type="InterPro" id="IPR006379">
    <property type="entry name" value="HAD-SF_hydro_IIB"/>
</dbReference>
<dbReference type="GO" id="GO:0016791">
    <property type="term" value="F:phosphatase activity"/>
    <property type="evidence" value="ECO:0007669"/>
    <property type="project" value="TreeGrafter"/>
</dbReference>
<dbReference type="InterPro" id="IPR036412">
    <property type="entry name" value="HAD-like_sf"/>
</dbReference>